<feature type="region of interest" description="Disordered" evidence="1">
    <location>
        <begin position="73"/>
        <end position="96"/>
    </location>
</feature>
<feature type="compositionally biased region" description="Polar residues" evidence="1">
    <location>
        <begin position="432"/>
        <end position="450"/>
    </location>
</feature>
<feature type="region of interest" description="Disordered" evidence="1">
    <location>
        <begin position="468"/>
        <end position="515"/>
    </location>
</feature>
<dbReference type="EMBL" id="CH445350">
    <property type="protein sequence ID" value="EAT79146.1"/>
    <property type="molecule type" value="Genomic_DNA"/>
</dbReference>
<feature type="region of interest" description="Disordered" evidence="1">
    <location>
        <begin position="263"/>
        <end position="297"/>
    </location>
</feature>
<dbReference type="VEuPathDB" id="FungiDB:JI435_132620"/>
<dbReference type="Proteomes" id="UP000001055">
    <property type="component" value="Unassembled WGS sequence"/>
</dbReference>
<dbReference type="InParanoid" id="Q0U4Q2"/>
<proteinExistence type="predicted"/>
<reference evidence="3" key="1">
    <citation type="journal article" date="2007" name="Plant Cell">
        <title>Dothideomycete-plant interactions illuminated by genome sequencing and EST analysis of the wheat pathogen Stagonospora nodorum.</title>
        <authorList>
            <person name="Hane J.K."/>
            <person name="Lowe R.G."/>
            <person name="Solomon P.S."/>
            <person name="Tan K.C."/>
            <person name="Schoch C.L."/>
            <person name="Spatafora J.W."/>
            <person name="Crous P.W."/>
            <person name="Kodira C."/>
            <person name="Birren B.W."/>
            <person name="Galagan J.E."/>
            <person name="Torriani S.F."/>
            <person name="McDonald B.A."/>
            <person name="Oliver R.P."/>
        </authorList>
    </citation>
    <scope>NUCLEOTIDE SEQUENCE [LARGE SCALE GENOMIC DNA]</scope>
    <source>
        <strain evidence="3">SN15 / ATCC MYA-4574 / FGSC 10173</strain>
    </source>
</reference>
<feature type="compositionally biased region" description="Polar residues" evidence="1">
    <location>
        <begin position="286"/>
        <end position="297"/>
    </location>
</feature>
<organism evidence="2 3">
    <name type="scientific">Phaeosphaeria nodorum (strain SN15 / ATCC MYA-4574 / FGSC 10173)</name>
    <name type="common">Glume blotch fungus</name>
    <name type="synonym">Parastagonospora nodorum</name>
    <dbReference type="NCBI Taxonomy" id="321614"/>
    <lineage>
        <taxon>Eukaryota</taxon>
        <taxon>Fungi</taxon>
        <taxon>Dikarya</taxon>
        <taxon>Ascomycota</taxon>
        <taxon>Pezizomycotina</taxon>
        <taxon>Dothideomycetes</taxon>
        <taxon>Pleosporomycetidae</taxon>
        <taxon>Pleosporales</taxon>
        <taxon>Pleosporineae</taxon>
        <taxon>Phaeosphaeriaceae</taxon>
        <taxon>Parastagonospora</taxon>
    </lineage>
</organism>
<name>Q0U4Q2_PHANO</name>
<evidence type="ECO:0000313" key="2">
    <source>
        <dbReference type="EMBL" id="EAT79146.1"/>
    </source>
</evidence>
<feature type="compositionally biased region" description="Polar residues" evidence="1">
    <location>
        <begin position="35"/>
        <end position="44"/>
    </location>
</feature>
<dbReference type="AlphaFoldDB" id="Q0U4Q2"/>
<protein>
    <submittedName>
        <fullName evidence="2">Uncharacterized protein</fullName>
    </submittedName>
</protein>
<dbReference type="RefSeq" id="XP_001803472.1">
    <property type="nucleotide sequence ID" value="XM_001803420.1"/>
</dbReference>
<dbReference type="KEGG" id="pno:SNOG_13262"/>
<evidence type="ECO:0000313" key="3">
    <source>
        <dbReference type="Proteomes" id="UP000001055"/>
    </source>
</evidence>
<dbReference type="GeneID" id="5980392"/>
<accession>Q0U4Q2</accession>
<evidence type="ECO:0000256" key="1">
    <source>
        <dbReference type="SAM" id="MobiDB-lite"/>
    </source>
</evidence>
<feature type="region of interest" description="Disordered" evidence="1">
    <location>
        <begin position="391"/>
        <end position="453"/>
    </location>
</feature>
<sequence length="515" mass="55934">MTFENVPHPDHGTIYANDDQCEGTDARSDGPLNASGRSDASSGCSHEDLYARDIFLDPHEARILLEPWDRPRDTVEHDTANMDDLELPSPEHGGRVESDEFRSIAVAARKRTADRKAIVRRYAPSGQVEGPRPSSTQIFEPLETDILQSSKSSSLDSLNGLPNQANEELILDTSRLPHGKIRTLNKPVVTSSHFSPEVRAKTQYHPDVIEDSKESCDTKRDCLADRLSLVVMSARVTASSRSETAQITPEPVSSALIDNYDALDSNRAPDEGELPPPPPPPRTERQTNVPPRTYSVDSVAQTWPPSILVGRRLVFNSPVQPNPSPALSNDAGETLGNLTELTERLNIVRNGIDEAGIVPQSRFASPVAWGGVARRGSSLVESWVDTAAAGEDVDMGGDHGTLGSRARSTSQLAHPQPTRGPGYRHAVLDSPSPRTASTGRPALSNRSSYRPSPLSGLQIVEWEVTEVASDDENCDERGALDNRKRRSSETDTQNEQFLKKIRSRKGSGAGGSLSG</sequence>
<gene>
    <name evidence="2" type="ORF">SNOG_13262</name>
</gene>
<feature type="region of interest" description="Disordered" evidence="1">
    <location>
        <begin position="1"/>
        <end position="44"/>
    </location>
</feature>